<evidence type="ECO:0000313" key="2">
    <source>
        <dbReference type="EMBL" id="SES06427.1"/>
    </source>
</evidence>
<keyword evidence="3" id="KW-1185">Reference proteome</keyword>
<dbReference type="STRING" id="142588.SAMN04488559_12518"/>
<accession>A0A1H9UB76</accession>
<proteinExistence type="predicted"/>
<keyword evidence="1" id="KW-1133">Transmembrane helix</keyword>
<keyword evidence="1" id="KW-0812">Transmembrane</keyword>
<feature type="transmembrane region" description="Helical" evidence="1">
    <location>
        <begin position="6"/>
        <end position="26"/>
    </location>
</feature>
<dbReference type="AlphaFoldDB" id="A0A1H9UB76"/>
<dbReference type="EMBL" id="FOHA01000025">
    <property type="protein sequence ID" value="SES06427.1"/>
    <property type="molecule type" value="Genomic_DNA"/>
</dbReference>
<organism evidence="2 3">
    <name type="scientific">Isobaculum melis</name>
    <dbReference type="NCBI Taxonomy" id="142588"/>
    <lineage>
        <taxon>Bacteria</taxon>
        <taxon>Bacillati</taxon>
        <taxon>Bacillota</taxon>
        <taxon>Bacilli</taxon>
        <taxon>Lactobacillales</taxon>
        <taxon>Carnobacteriaceae</taxon>
        <taxon>Isobaculum</taxon>
    </lineage>
</organism>
<evidence type="ECO:0000313" key="3">
    <source>
        <dbReference type="Proteomes" id="UP000198948"/>
    </source>
</evidence>
<sequence length="45" mass="5047">MSFMILGILFTIGLLAVVIVIGGSRLTKEKEQLQRKTDSNKVNRK</sequence>
<evidence type="ECO:0000256" key="1">
    <source>
        <dbReference type="SAM" id="Phobius"/>
    </source>
</evidence>
<dbReference type="RefSeq" id="WP_177165786.1">
    <property type="nucleotide sequence ID" value="NZ_FOHA01000025.1"/>
</dbReference>
<protein>
    <submittedName>
        <fullName evidence="2">Uncharacterized protein</fullName>
    </submittedName>
</protein>
<dbReference type="Proteomes" id="UP000198948">
    <property type="component" value="Unassembled WGS sequence"/>
</dbReference>
<gene>
    <name evidence="2" type="ORF">SAMN04488559_12518</name>
</gene>
<reference evidence="2 3" key="1">
    <citation type="submission" date="2016-10" db="EMBL/GenBank/DDBJ databases">
        <authorList>
            <person name="de Groot N.N."/>
        </authorList>
    </citation>
    <scope>NUCLEOTIDE SEQUENCE [LARGE SCALE GENOMIC DNA]</scope>
    <source>
        <strain evidence="2 3">DSM 13760</strain>
    </source>
</reference>
<keyword evidence="1" id="KW-0472">Membrane</keyword>
<name>A0A1H9UB76_9LACT</name>